<dbReference type="InParanoid" id="A0A482X2F9"/>
<comment type="caution">
    <text evidence="10">Lacks conserved residue(s) required for the propagation of feature annotation.</text>
</comment>
<evidence type="ECO:0000256" key="5">
    <source>
        <dbReference type="ARBA" id="ARBA00022725"/>
    </source>
</evidence>
<comment type="similarity">
    <text evidence="10">Belongs to the insect chemoreceptor superfamily. Heteromeric odorant receptor channel (TC 1.A.69) family.</text>
</comment>
<evidence type="ECO:0000313" key="12">
    <source>
        <dbReference type="Proteomes" id="UP000291343"/>
    </source>
</evidence>
<dbReference type="OrthoDB" id="6597368at2759"/>
<evidence type="ECO:0000256" key="10">
    <source>
        <dbReference type="RuleBase" id="RU351113"/>
    </source>
</evidence>
<dbReference type="PANTHER" id="PTHR21137">
    <property type="entry name" value="ODORANT RECEPTOR"/>
    <property type="match status" value="1"/>
</dbReference>
<feature type="transmembrane region" description="Helical" evidence="10">
    <location>
        <begin position="279"/>
        <end position="299"/>
    </location>
</feature>
<dbReference type="PANTHER" id="PTHR21137:SF35">
    <property type="entry name" value="ODORANT RECEPTOR 19A-RELATED"/>
    <property type="match status" value="1"/>
</dbReference>
<keyword evidence="9 10" id="KW-0807">Transducer</keyword>
<keyword evidence="5 10" id="KW-0552">Olfaction</keyword>
<accession>A0A482X2F9</accession>
<keyword evidence="12" id="KW-1185">Reference proteome</keyword>
<dbReference type="FunCoup" id="A0A482X2F9">
    <property type="interactions" value="85"/>
</dbReference>
<name>A0A482X2F9_LAOST</name>
<sequence length="403" mass="46446">MEFGKEKDVQEIDKPSFLRTSKKPAEILLRMFLLVTFLMVINLLFCLKIEWNIFIKRLLAFKDLNSMWSAIVAVFATDDASTLFKYIHQFTSDQNALHYSASRNCNLKEFRARLKVVDTNVSKVFMAFIIMCGVLPYSVGIIMILKSDPSEISADRLPFIMTVYYPEDYRSVNVFLIVQTIMFLWYAMIIYLWDMNLKSMLLSIECVTHQTDFVCETLQRIDEIIATTPKTGAVQSQIESFNSTPSGKDDLKDFFNQIIKDHQSICSAAKMLNGKVNGITMGFMNIFGFQLCICLMFIVEAKEITLKVRHVFRYCLVSAILFFCTIKCQKLKDKGQQLRDAVYGSSWTDKPRWLRKSLTVMMTMANKDMQISPYGIYVIDMSYMTSIVKASFTYFNVLSALKA</sequence>
<dbReference type="GO" id="GO:0005886">
    <property type="term" value="C:plasma membrane"/>
    <property type="evidence" value="ECO:0007669"/>
    <property type="project" value="UniProtKB-SubCell"/>
</dbReference>
<dbReference type="GO" id="GO:0004984">
    <property type="term" value="F:olfactory receptor activity"/>
    <property type="evidence" value="ECO:0007669"/>
    <property type="project" value="InterPro"/>
</dbReference>
<comment type="subcellular location">
    <subcellularLocation>
        <location evidence="1 10">Cell membrane</location>
        <topology evidence="1 10">Multi-pass membrane protein</topology>
    </subcellularLocation>
</comment>
<gene>
    <name evidence="11" type="ORF">LSTR_LSTR003950</name>
</gene>
<dbReference type="GO" id="GO:0007165">
    <property type="term" value="P:signal transduction"/>
    <property type="evidence" value="ECO:0007669"/>
    <property type="project" value="UniProtKB-KW"/>
</dbReference>
<feature type="transmembrane region" description="Helical" evidence="10">
    <location>
        <begin position="311"/>
        <end position="329"/>
    </location>
</feature>
<evidence type="ECO:0000256" key="8">
    <source>
        <dbReference type="ARBA" id="ARBA00023170"/>
    </source>
</evidence>
<evidence type="ECO:0000256" key="7">
    <source>
        <dbReference type="ARBA" id="ARBA00023136"/>
    </source>
</evidence>
<keyword evidence="4 10" id="KW-0812">Transmembrane</keyword>
<dbReference type="InterPro" id="IPR004117">
    <property type="entry name" value="7tm6_olfct_rcpt"/>
</dbReference>
<feature type="transmembrane region" description="Helical" evidence="10">
    <location>
        <begin position="124"/>
        <end position="145"/>
    </location>
</feature>
<keyword evidence="2" id="KW-1003">Cell membrane</keyword>
<evidence type="ECO:0000256" key="1">
    <source>
        <dbReference type="ARBA" id="ARBA00004651"/>
    </source>
</evidence>
<proteinExistence type="inferred from homology"/>
<organism evidence="11 12">
    <name type="scientific">Laodelphax striatellus</name>
    <name type="common">Small brown planthopper</name>
    <name type="synonym">Delphax striatella</name>
    <dbReference type="NCBI Taxonomy" id="195883"/>
    <lineage>
        <taxon>Eukaryota</taxon>
        <taxon>Metazoa</taxon>
        <taxon>Ecdysozoa</taxon>
        <taxon>Arthropoda</taxon>
        <taxon>Hexapoda</taxon>
        <taxon>Insecta</taxon>
        <taxon>Pterygota</taxon>
        <taxon>Neoptera</taxon>
        <taxon>Paraneoptera</taxon>
        <taxon>Hemiptera</taxon>
        <taxon>Auchenorrhyncha</taxon>
        <taxon>Fulgoroidea</taxon>
        <taxon>Delphacidae</taxon>
        <taxon>Criomorphinae</taxon>
        <taxon>Laodelphax</taxon>
    </lineage>
</organism>
<evidence type="ECO:0000256" key="4">
    <source>
        <dbReference type="ARBA" id="ARBA00022692"/>
    </source>
</evidence>
<dbReference type="AlphaFoldDB" id="A0A482X2F9"/>
<feature type="transmembrane region" description="Helical" evidence="10">
    <location>
        <begin position="174"/>
        <end position="193"/>
    </location>
</feature>
<dbReference type="Proteomes" id="UP000291343">
    <property type="component" value="Unassembled WGS sequence"/>
</dbReference>
<protein>
    <recommendedName>
        <fullName evidence="10">Odorant receptor</fullName>
    </recommendedName>
</protein>
<dbReference type="Pfam" id="PF02949">
    <property type="entry name" value="7tm_6"/>
    <property type="match status" value="1"/>
</dbReference>
<keyword evidence="7 10" id="KW-0472">Membrane</keyword>
<comment type="caution">
    <text evidence="11">The sequence shown here is derived from an EMBL/GenBank/DDBJ whole genome shotgun (WGS) entry which is preliminary data.</text>
</comment>
<evidence type="ECO:0000313" key="11">
    <source>
        <dbReference type="EMBL" id="RZF39708.1"/>
    </source>
</evidence>
<reference evidence="11 12" key="1">
    <citation type="journal article" date="2017" name="Gigascience">
        <title>Genome sequence of the small brown planthopper, Laodelphax striatellus.</title>
        <authorList>
            <person name="Zhu J."/>
            <person name="Jiang F."/>
            <person name="Wang X."/>
            <person name="Yang P."/>
            <person name="Bao Y."/>
            <person name="Zhao W."/>
            <person name="Wang W."/>
            <person name="Lu H."/>
            <person name="Wang Q."/>
            <person name="Cui N."/>
            <person name="Li J."/>
            <person name="Chen X."/>
            <person name="Luo L."/>
            <person name="Yu J."/>
            <person name="Kang L."/>
            <person name="Cui F."/>
        </authorList>
    </citation>
    <scope>NUCLEOTIDE SEQUENCE [LARGE SCALE GENOMIC DNA]</scope>
    <source>
        <strain evidence="11">Lst14</strain>
    </source>
</reference>
<dbReference type="GO" id="GO:0005549">
    <property type="term" value="F:odorant binding"/>
    <property type="evidence" value="ECO:0007669"/>
    <property type="project" value="InterPro"/>
</dbReference>
<evidence type="ECO:0000256" key="9">
    <source>
        <dbReference type="ARBA" id="ARBA00023224"/>
    </source>
</evidence>
<dbReference type="EMBL" id="QKKF02019699">
    <property type="protein sequence ID" value="RZF39708.1"/>
    <property type="molecule type" value="Genomic_DNA"/>
</dbReference>
<evidence type="ECO:0000256" key="3">
    <source>
        <dbReference type="ARBA" id="ARBA00022606"/>
    </source>
</evidence>
<feature type="transmembrane region" description="Helical" evidence="10">
    <location>
        <begin position="27"/>
        <end position="47"/>
    </location>
</feature>
<keyword evidence="6 10" id="KW-1133">Transmembrane helix</keyword>
<evidence type="ECO:0000256" key="2">
    <source>
        <dbReference type="ARBA" id="ARBA00022475"/>
    </source>
</evidence>
<keyword evidence="3 10" id="KW-0716">Sensory transduction</keyword>
<keyword evidence="8 10" id="KW-0675">Receptor</keyword>
<evidence type="ECO:0000256" key="6">
    <source>
        <dbReference type="ARBA" id="ARBA00022989"/>
    </source>
</evidence>